<dbReference type="AlphaFoldDB" id="A0A8J2V1T4"/>
<dbReference type="SUPFAM" id="SSF52540">
    <property type="entry name" value="P-loop containing nucleoside triphosphate hydrolases"/>
    <property type="match status" value="1"/>
</dbReference>
<dbReference type="Proteomes" id="UP000613582">
    <property type="component" value="Unassembled WGS sequence"/>
</dbReference>
<comment type="caution">
    <text evidence="1">The sequence shown here is derived from an EMBL/GenBank/DDBJ whole genome shotgun (WGS) entry which is preliminary data.</text>
</comment>
<dbReference type="EMBL" id="BMGH01000001">
    <property type="protein sequence ID" value="GGD12024.1"/>
    <property type="molecule type" value="Genomic_DNA"/>
</dbReference>
<keyword evidence="2" id="KW-1185">Reference proteome</keyword>
<reference evidence="1" key="2">
    <citation type="submission" date="2020-09" db="EMBL/GenBank/DDBJ databases">
        <authorList>
            <person name="Sun Q."/>
            <person name="Zhou Y."/>
        </authorList>
    </citation>
    <scope>NUCLEOTIDE SEQUENCE</scope>
    <source>
        <strain evidence="1">CGMCC 1.12921</strain>
    </source>
</reference>
<reference evidence="1" key="1">
    <citation type="journal article" date="2014" name="Int. J. Syst. Evol. Microbiol.">
        <title>Complete genome sequence of Corynebacterium casei LMG S-19264T (=DSM 44701T), isolated from a smear-ripened cheese.</title>
        <authorList>
            <consortium name="US DOE Joint Genome Institute (JGI-PGF)"/>
            <person name="Walter F."/>
            <person name="Albersmeier A."/>
            <person name="Kalinowski J."/>
            <person name="Ruckert C."/>
        </authorList>
    </citation>
    <scope>NUCLEOTIDE SEQUENCE</scope>
    <source>
        <strain evidence="1">CGMCC 1.12921</strain>
    </source>
</reference>
<proteinExistence type="predicted"/>
<organism evidence="1 2">
    <name type="scientific">Aquisalinus flavus</name>
    <dbReference type="NCBI Taxonomy" id="1526572"/>
    <lineage>
        <taxon>Bacteria</taxon>
        <taxon>Pseudomonadati</taxon>
        <taxon>Pseudomonadota</taxon>
        <taxon>Alphaproteobacteria</taxon>
        <taxon>Parvularculales</taxon>
        <taxon>Parvularculaceae</taxon>
        <taxon>Aquisalinus</taxon>
    </lineage>
</organism>
<sequence length="605" mass="67061">MGGGGIRFSCVVDRDEIFRHQALKWLRGLTELAGVSPDDIIIHHTHRTSPDDVAEFTRRGIRTRAIKVINPRRPHCNKIEQLRSSFLQEADLAVLCDCDTLFVTDPRPYLPAGAVAAAVVDRPNPPLSVFEVLLNRAGLSRQCPDIPTTVGKEMTLFENRNGGLYSLPGPLLPALHPCWRKWAEWLEGHTDVLQTYAFHIDQISFALACIEMKIEPALLPAGMNYPAHMAAHRLADTAPVMLHYHRSVEDDGTIKPSGHPVVGSAISHVNAQLARPARLKVRRRLVLHVGLPKTGTSSLQLWSFNHREQLRAQGIGYPAPSEGTAMPKHQFIVTDLQRGRFERTQQALAECDEPTVILSTEGLTNHLYDFRPAALQAFRTLLEDFEISIFMTYRQPEAWLKSYHKQCEINPGNDAYHYGMGLDVAAFGQLPRVRRLLDIGMLKQDCLAAFGAKEIVAVDFDDDWAGRFVELCGYRPAGPVVMGRVNESVPDWIFDAVLRINRQKLPAEARTAWLGTLQRVSATRHSGLMQYDLKATTTGLWRHLDPSLIEKIATPDDCWNGYDGLVRDLIAAAGTPDMICPGTATGTETGTATGTKTAATVTGRA</sequence>
<protein>
    <submittedName>
        <fullName evidence="1">Uncharacterized protein</fullName>
    </submittedName>
</protein>
<evidence type="ECO:0000313" key="2">
    <source>
        <dbReference type="Proteomes" id="UP000613582"/>
    </source>
</evidence>
<name>A0A8J2V1T4_9PROT</name>
<gene>
    <name evidence="1" type="ORF">GCM10011342_21040</name>
</gene>
<dbReference type="InterPro" id="IPR027417">
    <property type="entry name" value="P-loop_NTPase"/>
</dbReference>
<evidence type="ECO:0000313" key="1">
    <source>
        <dbReference type="EMBL" id="GGD12024.1"/>
    </source>
</evidence>
<accession>A0A8J2V1T4</accession>